<evidence type="ECO:0000259" key="10">
    <source>
        <dbReference type="Pfam" id="PF13844"/>
    </source>
</evidence>
<evidence type="ECO:0000256" key="8">
    <source>
        <dbReference type="PROSITE-ProRule" id="PRU00339"/>
    </source>
</evidence>
<feature type="domain" description="O-GlcNAc transferase C-terminal" evidence="10">
    <location>
        <begin position="630"/>
        <end position="794"/>
    </location>
</feature>
<evidence type="ECO:0000256" key="7">
    <source>
        <dbReference type="ARBA" id="ARBA00022803"/>
    </source>
</evidence>
<evidence type="ECO:0000256" key="5">
    <source>
        <dbReference type="ARBA" id="ARBA00022679"/>
    </source>
</evidence>
<evidence type="ECO:0000313" key="11">
    <source>
        <dbReference type="EMBL" id="GAX82103.1"/>
    </source>
</evidence>
<dbReference type="InterPro" id="IPR037919">
    <property type="entry name" value="OGT"/>
</dbReference>
<comment type="caution">
    <text evidence="11">The sequence shown here is derived from an EMBL/GenBank/DDBJ whole genome shotgun (WGS) entry which is preliminary data.</text>
</comment>
<dbReference type="PROSITE" id="PS50005">
    <property type="entry name" value="TPR"/>
    <property type="match status" value="1"/>
</dbReference>
<dbReference type="Pfam" id="PF13844">
    <property type="entry name" value="Glyco_transf_41"/>
    <property type="match status" value="4"/>
</dbReference>
<organism evidence="11 12">
    <name type="scientific">Chlamydomonas eustigma</name>
    <dbReference type="NCBI Taxonomy" id="1157962"/>
    <lineage>
        <taxon>Eukaryota</taxon>
        <taxon>Viridiplantae</taxon>
        <taxon>Chlorophyta</taxon>
        <taxon>core chlorophytes</taxon>
        <taxon>Chlorophyceae</taxon>
        <taxon>CS clade</taxon>
        <taxon>Chlamydomonadales</taxon>
        <taxon>Chlamydomonadaceae</taxon>
        <taxon>Chlamydomonas</taxon>
    </lineage>
</organism>
<evidence type="ECO:0000256" key="6">
    <source>
        <dbReference type="ARBA" id="ARBA00022737"/>
    </source>
</evidence>
<dbReference type="GO" id="GO:0097363">
    <property type="term" value="F:protein O-acetylglucosaminyltransferase activity"/>
    <property type="evidence" value="ECO:0007669"/>
    <property type="project" value="UniProtKB-EC"/>
</dbReference>
<keyword evidence="12" id="KW-1185">Reference proteome</keyword>
<keyword evidence="5" id="KW-0808">Transferase</keyword>
<evidence type="ECO:0000256" key="1">
    <source>
        <dbReference type="ARBA" id="ARBA00004922"/>
    </source>
</evidence>
<dbReference type="InterPro" id="IPR011990">
    <property type="entry name" value="TPR-like_helical_dom_sf"/>
</dbReference>
<reference evidence="11 12" key="1">
    <citation type="submission" date="2017-08" db="EMBL/GenBank/DDBJ databases">
        <title>Acidophilic green algal genome provides insights into adaptation to an acidic environment.</title>
        <authorList>
            <person name="Hirooka S."/>
            <person name="Hirose Y."/>
            <person name="Kanesaki Y."/>
            <person name="Higuchi S."/>
            <person name="Fujiwara T."/>
            <person name="Onuma R."/>
            <person name="Era A."/>
            <person name="Ohbayashi R."/>
            <person name="Uzuka A."/>
            <person name="Nozaki H."/>
            <person name="Yoshikawa H."/>
            <person name="Miyagishima S.Y."/>
        </authorList>
    </citation>
    <scope>NUCLEOTIDE SEQUENCE [LARGE SCALE GENOMIC DNA]</scope>
    <source>
        <strain evidence="11 12">NIES-2499</strain>
    </source>
</reference>
<dbReference type="GO" id="GO:0006493">
    <property type="term" value="P:protein O-linked glycosylation"/>
    <property type="evidence" value="ECO:0007669"/>
    <property type="project" value="InterPro"/>
</dbReference>
<dbReference type="SUPFAM" id="SSF48452">
    <property type="entry name" value="TPR-like"/>
    <property type="match status" value="2"/>
</dbReference>
<feature type="compositionally biased region" description="Low complexity" evidence="9">
    <location>
        <begin position="220"/>
        <end position="234"/>
    </location>
</feature>
<dbReference type="Proteomes" id="UP000232323">
    <property type="component" value="Unassembled WGS sequence"/>
</dbReference>
<dbReference type="OrthoDB" id="528671at2759"/>
<feature type="domain" description="O-GlcNAc transferase C-terminal" evidence="10">
    <location>
        <begin position="1116"/>
        <end position="1238"/>
    </location>
</feature>
<dbReference type="AlphaFoldDB" id="A0A250XGC2"/>
<sequence length="1267" mass="137905">MSTAEDNQMAQLQALCSSGSQLLAMQKGLTDRSSRDYSPAQACYLEALRLRPAYVPAWLGLGHIYREQNQNRLAIPCYQEALRQQLVKGDDLCTASSSSRLDVLYLLGTCLSAEDRAKEAVDCFQTAVMEYHHQSKLQQQLRPVTGSGVMQPISEPNGGGGGGGGRLMQDVSHCQQSECGSFSMEAVFSGLADACYACGEWDQAIRAYLHLLDMHHPSRHTSASTTAKETAAHSSKTDDDQGPQTALRGPHSSKRGDDQGPQTALRGPLAAAAATYTSSSISADSFHAAAATYTSSSISADSFHAAAAGCRKLQPASDIAVISAELIKHYSRHRFVPQAMNNLGNALRAAGKVDLASLCYKAVCRQVVKDVPLLWQERSSFSAVTTNCGGVNYDPDPCSNTERPIYEISELSIKSPAKRMASSGPFFTTPVGLKVPKGLPNVFWLTSSRVAAEETDAPHNWLTELEQLFHHLRDHAASSNALPLSTTTKIEKASSTPPQHPLIAGDQGNSPIVHSSSTALNSNSDVPLLFSSSVLGGDDVRLRSTNLLGPSLSNLGDSYRILGLKKESLRAYRLAAELQPLLPYSWTRLAAACRDAGQPGEAAKYFGRALELAPNNREAFAGMVFCMQCVCDWKERAYNLVKLQRYVRMDLASGRVPHVQPFHAMALSFSADLALAVSQRYARECFEGMEREAAQISPFNHHSLPPGCNSIKGRTLVEPQKSLPCDGSKGRLKIGYMSCDFGEHPLTHLMAAVFECHDRSKFEVSCYALNPDDDSHWRKQVKQSAERFVDLSGLRQPLQQYDNDDRMSTASLSADAATGDPPSLQTGHRSDGDASAMASLQQTLRMAASARSISGISFEAAVARVLHAEGLHILVDLSGYTNGSCPGIFAWRPAPVQVCLMGFPATMGAPYLPYMIVDNIVAPKPVNHMEENLRDSNSMEFSEALVRMPDSYFVCSYASTFPLNEVLRQGITTNLDDSSSRLCMSTSLAMSRSSEGLPERPTVVYCCFNQLYKLDPEILEVWCRILVRVPNSVLWLLRFPLEAEENLLRSIQKCMEDMQQIGFTSGSACDAEPPRISSSFENGCHARSADPLIHDMGLLGAGLGMRTTSGPGEEAVDLAPRRVIFSDVATKTAHLARLAMHADVFLDTPSCNAHTSACDALWAGCPLITLPGSRMAGRVAASLAHATGLGEQMVVNSLQAYEERAVQLGINHRERTGLREQLKEARLSCPLFDTVKWVRHFECAVDLMWAKHSRGEEPGDIDVPKLL</sequence>
<dbReference type="Gene3D" id="1.25.40.10">
    <property type="entry name" value="Tetratricopeptide repeat domain"/>
    <property type="match status" value="2"/>
</dbReference>
<gene>
    <name evidence="11" type="ORF">CEUSTIGMA_g9531.t1</name>
</gene>
<dbReference type="EC" id="2.4.1.255" evidence="3"/>
<name>A0A250XGC2_9CHLO</name>
<protein>
    <recommendedName>
        <fullName evidence="3">protein O-GlcNAc transferase</fullName>
        <ecNumber evidence="3">2.4.1.255</ecNumber>
    </recommendedName>
</protein>
<dbReference type="Pfam" id="PF13432">
    <property type="entry name" value="TPR_16"/>
    <property type="match status" value="1"/>
</dbReference>
<dbReference type="Gene3D" id="3.40.50.2000">
    <property type="entry name" value="Glycogen Phosphorylase B"/>
    <property type="match status" value="2"/>
</dbReference>
<evidence type="ECO:0000256" key="4">
    <source>
        <dbReference type="ARBA" id="ARBA00022676"/>
    </source>
</evidence>
<feature type="domain" description="O-GlcNAc transferase C-terminal" evidence="10">
    <location>
        <begin position="853"/>
        <end position="962"/>
    </location>
</feature>
<evidence type="ECO:0000313" key="12">
    <source>
        <dbReference type="Proteomes" id="UP000232323"/>
    </source>
</evidence>
<feature type="repeat" description="TPR" evidence="8">
    <location>
        <begin position="583"/>
        <end position="616"/>
    </location>
</feature>
<keyword evidence="4" id="KW-0328">Glycosyltransferase</keyword>
<dbReference type="SMART" id="SM00028">
    <property type="entry name" value="TPR"/>
    <property type="match status" value="6"/>
</dbReference>
<dbReference type="STRING" id="1157962.A0A250XGC2"/>
<feature type="region of interest" description="Disordered" evidence="9">
    <location>
        <begin position="812"/>
        <end position="836"/>
    </location>
</feature>
<proteinExistence type="inferred from homology"/>
<dbReference type="Pfam" id="PF07719">
    <property type="entry name" value="TPR_2"/>
    <property type="match status" value="1"/>
</dbReference>
<dbReference type="PANTHER" id="PTHR44366:SF1">
    <property type="entry name" value="UDP-N-ACETYLGLUCOSAMINE--PEPTIDE N-ACETYLGLUCOSAMINYLTRANSFERASE 110 KDA SUBUNIT"/>
    <property type="match status" value="1"/>
</dbReference>
<dbReference type="InterPro" id="IPR013105">
    <property type="entry name" value="TPR_2"/>
</dbReference>
<evidence type="ECO:0000256" key="3">
    <source>
        <dbReference type="ARBA" id="ARBA00011970"/>
    </source>
</evidence>
<feature type="region of interest" description="Disordered" evidence="9">
    <location>
        <begin position="219"/>
        <end position="267"/>
    </location>
</feature>
<keyword evidence="7 8" id="KW-0802">TPR repeat</keyword>
<dbReference type="InterPro" id="IPR019734">
    <property type="entry name" value="TPR_rpt"/>
</dbReference>
<feature type="domain" description="O-GlcNAc transferase C-terminal" evidence="10">
    <location>
        <begin position="985"/>
        <end position="1065"/>
    </location>
</feature>
<comment type="pathway">
    <text evidence="1">Protein modification; protein glycosylation.</text>
</comment>
<evidence type="ECO:0000256" key="2">
    <source>
        <dbReference type="ARBA" id="ARBA00005386"/>
    </source>
</evidence>
<comment type="similarity">
    <text evidence="2">Belongs to the glycosyltransferase 41 family. O-GlcNAc transferase subfamily.</text>
</comment>
<dbReference type="InterPro" id="IPR029489">
    <property type="entry name" value="OGT/SEC/SPY_C"/>
</dbReference>
<dbReference type="PANTHER" id="PTHR44366">
    <property type="entry name" value="UDP-N-ACETYLGLUCOSAMINE--PEPTIDE N-ACETYLGLUCOSAMINYLTRANSFERASE 110 KDA SUBUNIT"/>
    <property type="match status" value="1"/>
</dbReference>
<evidence type="ECO:0000256" key="9">
    <source>
        <dbReference type="SAM" id="MobiDB-lite"/>
    </source>
</evidence>
<dbReference type="Pfam" id="PF13176">
    <property type="entry name" value="TPR_7"/>
    <property type="match status" value="1"/>
</dbReference>
<dbReference type="EMBL" id="BEGY01000075">
    <property type="protein sequence ID" value="GAX82103.1"/>
    <property type="molecule type" value="Genomic_DNA"/>
</dbReference>
<accession>A0A250XGC2</accession>
<dbReference type="Gene3D" id="3.40.50.11380">
    <property type="match status" value="2"/>
</dbReference>
<keyword evidence="6" id="KW-0677">Repeat</keyword>